<dbReference type="Gene3D" id="3.90.120.10">
    <property type="entry name" value="DNA Methylase, subunit A, domain 2"/>
    <property type="match status" value="1"/>
</dbReference>
<dbReference type="GO" id="GO:0008168">
    <property type="term" value="F:methyltransferase activity"/>
    <property type="evidence" value="ECO:0007669"/>
    <property type="project" value="UniProtKB-KW"/>
</dbReference>
<evidence type="ECO:0000256" key="3">
    <source>
        <dbReference type="ARBA" id="ARBA00022691"/>
    </source>
</evidence>
<dbReference type="PROSITE" id="PS00095">
    <property type="entry name" value="C5_MTASE_2"/>
    <property type="match status" value="1"/>
</dbReference>
<accession>A0A6J5NJ47</accession>
<dbReference type="InterPro" id="IPR029063">
    <property type="entry name" value="SAM-dependent_MTases_sf"/>
</dbReference>
<proteinExistence type="predicted"/>
<keyword evidence="1 4" id="KW-0489">Methyltransferase</keyword>
<keyword evidence="3" id="KW-0949">S-adenosyl-L-methionine</keyword>
<dbReference type="Pfam" id="PF00145">
    <property type="entry name" value="DNA_methylase"/>
    <property type="match status" value="1"/>
</dbReference>
<gene>
    <name evidence="4" type="ORF">UFOVP691_27</name>
</gene>
<evidence type="ECO:0000256" key="2">
    <source>
        <dbReference type="ARBA" id="ARBA00022679"/>
    </source>
</evidence>
<dbReference type="InterPro" id="IPR001525">
    <property type="entry name" value="C5_MeTfrase"/>
</dbReference>
<reference evidence="4" key="1">
    <citation type="submission" date="2020-04" db="EMBL/GenBank/DDBJ databases">
        <authorList>
            <person name="Chiriac C."/>
            <person name="Salcher M."/>
            <person name="Ghai R."/>
            <person name="Kavagutti S V."/>
        </authorList>
    </citation>
    <scope>NUCLEOTIDE SEQUENCE</scope>
</reference>
<evidence type="ECO:0000256" key="1">
    <source>
        <dbReference type="ARBA" id="ARBA00022603"/>
    </source>
</evidence>
<sequence length="81" mass="8961">MVVCVASEVLKPRTLMPTECEKLMGFPDEHTRWGADGTEISDTQRYKMCGNSVVVPVATWVGERLMDAHLANYPATPIAHT</sequence>
<organism evidence="4">
    <name type="scientific">uncultured Caudovirales phage</name>
    <dbReference type="NCBI Taxonomy" id="2100421"/>
    <lineage>
        <taxon>Viruses</taxon>
        <taxon>Duplodnaviria</taxon>
        <taxon>Heunggongvirae</taxon>
        <taxon>Uroviricota</taxon>
        <taxon>Caudoviricetes</taxon>
        <taxon>Peduoviridae</taxon>
        <taxon>Maltschvirus</taxon>
        <taxon>Maltschvirus maltsch</taxon>
    </lineage>
</organism>
<dbReference type="GO" id="GO:0032259">
    <property type="term" value="P:methylation"/>
    <property type="evidence" value="ECO:0007669"/>
    <property type="project" value="UniProtKB-KW"/>
</dbReference>
<keyword evidence="2 4" id="KW-0808">Transferase</keyword>
<dbReference type="SUPFAM" id="SSF53335">
    <property type="entry name" value="S-adenosyl-L-methionine-dependent methyltransferases"/>
    <property type="match status" value="1"/>
</dbReference>
<protein>
    <submittedName>
        <fullName evidence="4">S-adenosyl-L-methionine-dependent methyltransferase</fullName>
    </submittedName>
</protein>
<evidence type="ECO:0000313" key="4">
    <source>
        <dbReference type="EMBL" id="CAB4157481.1"/>
    </source>
</evidence>
<name>A0A6J5NJ47_9CAUD</name>
<dbReference type="EMBL" id="LR796663">
    <property type="protein sequence ID" value="CAB4157481.1"/>
    <property type="molecule type" value="Genomic_DNA"/>
</dbReference>
<dbReference type="InterPro" id="IPR031303">
    <property type="entry name" value="C5_meth_CS"/>
</dbReference>